<evidence type="ECO:0000259" key="12">
    <source>
        <dbReference type="PROSITE" id="PS50885"/>
    </source>
</evidence>
<accession>A0A094IRJ6</accession>
<dbReference type="PANTHER" id="PTHR43711">
    <property type="entry name" value="TWO-COMPONENT HISTIDINE KINASE"/>
    <property type="match status" value="1"/>
</dbReference>
<protein>
    <recommendedName>
        <fullName evidence="3">histidine kinase</fullName>
        <ecNumber evidence="3">2.7.13.3</ecNumber>
    </recommendedName>
</protein>
<comment type="catalytic activity">
    <reaction evidence="1">
        <text>ATP + protein L-histidine = ADP + protein N-phospho-L-histidine.</text>
        <dbReference type="EC" id="2.7.13.3"/>
    </reaction>
</comment>
<evidence type="ECO:0000256" key="1">
    <source>
        <dbReference type="ARBA" id="ARBA00000085"/>
    </source>
</evidence>
<dbReference type="PANTHER" id="PTHR43711:SF1">
    <property type="entry name" value="HISTIDINE KINASE 1"/>
    <property type="match status" value="1"/>
</dbReference>
<dbReference type="InterPro" id="IPR036890">
    <property type="entry name" value="HATPase_C_sf"/>
</dbReference>
<dbReference type="EC" id="2.7.13.3" evidence="3"/>
<dbReference type="CDD" id="cd00075">
    <property type="entry name" value="HATPase"/>
    <property type="match status" value="1"/>
</dbReference>
<dbReference type="EMBL" id="JPIN01000008">
    <property type="protein sequence ID" value="KFZ28469.1"/>
    <property type="molecule type" value="Genomic_DNA"/>
</dbReference>
<dbReference type="FunFam" id="1.10.287.130:FF:000001">
    <property type="entry name" value="Two-component sensor histidine kinase"/>
    <property type="match status" value="1"/>
</dbReference>
<dbReference type="STRING" id="1517416.IDAT_09160"/>
<comment type="caution">
    <text evidence="13">The sequence shown here is derived from an EMBL/GenBank/DDBJ whole genome shotgun (WGS) entry which is preliminary data.</text>
</comment>
<keyword evidence="4" id="KW-0597">Phosphoprotein</keyword>
<dbReference type="SUPFAM" id="SSF47384">
    <property type="entry name" value="Homodimeric domain of signal transducing histidine kinase"/>
    <property type="match status" value="1"/>
</dbReference>
<dbReference type="OrthoDB" id="9809766at2"/>
<evidence type="ECO:0000256" key="9">
    <source>
        <dbReference type="SAM" id="Coils"/>
    </source>
</evidence>
<dbReference type="InterPro" id="IPR036097">
    <property type="entry name" value="HisK_dim/P_sf"/>
</dbReference>
<organism evidence="13 14">
    <name type="scientific">Pseudidiomarina atlantica</name>
    <dbReference type="NCBI Taxonomy" id="1517416"/>
    <lineage>
        <taxon>Bacteria</taxon>
        <taxon>Pseudomonadati</taxon>
        <taxon>Pseudomonadota</taxon>
        <taxon>Gammaproteobacteria</taxon>
        <taxon>Alteromonadales</taxon>
        <taxon>Idiomarinaceae</taxon>
        <taxon>Pseudidiomarina</taxon>
    </lineage>
</organism>
<dbReference type="PROSITE" id="PS50885">
    <property type="entry name" value="HAMP"/>
    <property type="match status" value="1"/>
</dbReference>
<dbReference type="InterPro" id="IPR003661">
    <property type="entry name" value="HisK_dim/P_dom"/>
</dbReference>
<keyword evidence="8 10" id="KW-0472">Membrane</keyword>
<reference evidence="13 14" key="1">
    <citation type="submission" date="2014-06" db="EMBL/GenBank/DDBJ databases">
        <title>Draft genome sequence of Idiomarina sp. MCCC 1A10513.</title>
        <authorList>
            <person name="Du J."/>
            <person name="Lai Q."/>
            <person name="Shao Z."/>
        </authorList>
    </citation>
    <scope>NUCLEOTIDE SEQUENCE [LARGE SCALE GENOMIC DNA]</scope>
    <source>
        <strain evidence="13 14">MCCC 1A10513</strain>
    </source>
</reference>
<feature type="transmembrane region" description="Helical" evidence="10">
    <location>
        <begin position="6"/>
        <end position="30"/>
    </location>
</feature>
<keyword evidence="14" id="KW-1185">Reference proteome</keyword>
<dbReference type="CDD" id="cd00082">
    <property type="entry name" value="HisKA"/>
    <property type="match status" value="1"/>
</dbReference>
<dbReference type="Gene3D" id="1.10.287.130">
    <property type="match status" value="1"/>
</dbReference>
<dbReference type="InterPro" id="IPR005467">
    <property type="entry name" value="His_kinase_dom"/>
</dbReference>
<evidence type="ECO:0000313" key="14">
    <source>
        <dbReference type="Proteomes" id="UP000053718"/>
    </source>
</evidence>
<comment type="subcellular location">
    <subcellularLocation>
        <location evidence="2">Membrane</location>
    </subcellularLocation>
</comment>
<dbReference type="SMART" id="SM00387">
    <property type="entry name" value="HATPase_c"/>
    <property type="match status" value="1"/>
</dbReference>
<dbReference type="eggNOG" id="COG5002">
    <property type="taxonomic scope" value="Bacteria"/>
</dbReference>
<proteinExistence type="predicted"/>
<dbReference type="Gene3D" id="6.10.340.10">
    <property type="match status" value="1"/>
</dbReference>
<keyword evidence="10" id="KW-0812">Transmembrane</keyword>
<evidence type="ECO:0000313" key="13">
    <source>
        <dbReference type="EMBL" id="KFZ28469.1"/>
    </source>
</evidence>
<gene>
    <name evidence="13" type="ORF">IDAT_09160</name>
</gene>
<feature type="coiled-coil region" evidence="9">
    <location>
        <begin position="258"/>
        <end position="296"/>
    </location>
</feature>
<dbReference type="PRINTS" id="PR00344">
    <property type="entry name" value="BCTRLSENSOR"/>
</dbReference>
<keyword evidence="5" id="KW-0808">Transferase</keyword>
<dbReference type="GO" id="GO:0005886">
    <property type="term" value="C:plasma membrane"/>
    <property type="evidence" value="ECO:0007669"/>
    <property type="project" value="UniProtKB-ARBA"/>
</dbReference>
<dbReference type="Proteomes" id="UP000053718">
    <property type="component" value="Unassembled WGS sequence"/>
</dbReference>
<evidence type="ECO:0000256" key="7">
    <source>
        <dbReference type="ARBA" id="ARBA00023012"/>
    </source>
</evidence>
<dbReference type="SUPFAM" id="SSF55874">
    <property type="entry name" value="ATPase domain of HSP90 chaperone/DNA topoisomerase II/histidine kinase"/>
    <property type="match status" value="1"/>
</dbReference>
<evidence type="ECO:0000259" key="11">
    <source>
        <dbReference type="PROSITE" id="PS50109"/>
    </source>
</evidence>
<evidence type="ECO:0000256" key="10">
    <source>
        <dbReference type="SAM" id="Phobius"/>
    </source>
</evidence>
<evidence type="ECO:0000256" key="2">
    <source>
        <dbReference type="ARBA" id="ARBA00004370"/>
    </source>
</evidence>
<dbReference type="Gene3D" id="3.30.565.10">
    <property type="entry name" value="Histidine kinase-like ATPase, C-terminal domain"/>
    <property type="match status" value="1"/>
</dbReference>
<dbReference type="Pfam" id="PF02518">
    <property type="entry name" value="HATPase_c"/>
    <property type="match status" value="1"/>
</dbReference>
<dbReference type="GO" id="GO:0000155">
    <property type="term" value="F:phosphorelay sensor kinase activity"/>
    <property type="evidence" value="ECO:0007669"/>
    <property type="project" value="InterPro"/>
</dbReference>
<evidence type="ECO:0000256" key="8">
    <source>
        <dbReference type="ARBA" id="ARBA00023136"/>
    </source>
</evidence>
<feature type="domain" description="Histidine kinase" evidence="11">
    <location>
        <begin position="303"/>
        <end position="515"/>
    </location>
</feature>
<evidence type="ECO:0000256" key="3">
    <source>
        <dbReference type="ARBA" id="ARBA00012438"/>
    </source>
</evidence>
<dbReference type="PROSITE" id="PS50109">
    <property type="entry name" value="HIS_KIN"/>
    <property type="match status" value="1"/>
</dbReference>
<dbReference type="Pfam" id="PF00512">
    <property type="entry name" value="HisKA"/>
    <property type="match status" value="1"/>
</dbReference>
<dbReference type="RefSeq" id="WP_034733002.1">
    <property type="nucleotide sequence ID" value="NZ_JPIN01000008.1"/>
</dbReference>
<keyword evidence="9" id="KW-0175">Coiled coil</keyword>
<sequence length="519" mass="58359">MYRTKLYLFGAIVVVVVLMALAMAAISATLTKANLRQSFIAQSLLVEHQQLSSISYRLFKQLTDELIFGENANQAEVRNKQDLINQSLARIRTLEQEQRESLGESATEGSIEDTDALEALLFSIVEEFRTIARTESETPLAQRARLQILLEATIDNQFREAINTATERQSRVVSALNSSIETLNSALIWSSVAFAAVFLPFVIWGCAWLFRQLYQPLEHIKQAADTLVAGRYDIRVATDLDREFKAVMTTFNLLGERLAEHEQLAAESQQRLAREVEQRTQELVAANHQLRALDNQRRQFLADVSHELRTPLTIIRGEAQVLLRQSEVNTETYREALQSMLQQALQLSQLVDDLLLLARTDSGAMLLEREPQQLKSWLRKQLEHWQRIEPERDWQIALELGDQLLHFDAERMSQALGILLDNAIKYSPSGSPLQIAAQVSDAHLSIAVSDQGEGIAPHDTQRIFERFVRIRRSSKGTGLGLAIAKTIVEAHGGEITVVSKLGQGSTFTILLPAMKEVDA</sequence>
<keyword evidence="6 13" id="KW-0418">Kinase</keyword>
<name>A0A094IRJ6_9GAMM</name>
<keyword evidence="10" id="KW-1133">Transmembrane helix</keyword>
<evidence type="ECO:0000256" key="5">
    <source>
        <dbReference type="ARBA" id="ARBA00022679"/>
    </source>
</evidence>
<feature type="domain" description="HAMP" evidence="12">
    <location>
        <begin position="211"/>
        <end position="263"/>
    </location>
</feature>
<keyword evidence="7" id="KW-0902">Two-component regulatory system</keyword>
<dbReference type="SMART" id="SM00388">
    <property type="entry name" value="HisKA"/>
    <property type="match status" value="1"/>
</dbReference>
<dbReference type="FunFam" id="3.30.565.10:FF:000006">
    <property type="entry name" value="Sensor histidine kinase WalK"/>
    <property type="match status" value="1"/>
</dbReference>
<evidence type="ECO:0000256" key="4">
    <source>
        <dbReference type="ARBA" id="ARBA00022553"/>
    </source>
</evidence>
<evidence type="ECO:0000256" key="6">
    <source>
        <dbReference type="ARBA" id="ARBA00022777"/>
    </source>
</evidence>
<dbReference type="AlphaFoldDB" id="A0A094IRJ6"/>
<dbReference type="InterPro" id="IPR050736">
    <property type="entry name" value="Sensor_HK_Regulatory"/>
</dbReference>
<dbReference type="InterPro" id="IPR004358">
    <property type="entry name" value="Sig_transdc_His_kin-like_C"/>
</dbReference>
<dbReference type="InterPro" id="IPR003594">
    <property type="entry name" value="HATPase_dom"/>
</dbReference>
<dbReference type="InterPro" id="IPR003660">
    <property type="entry name" value="HAMP_dom"/>
</dbReference>